<dbReference type="InterPro" id="IPR004849">
    <property type="entry name" value="6DGDH_YqeC"/>
</dbReference>
<reference evidence="5 6" key="1">
    <citation type="journal article" date="2016" name="Nat. Commun.">
        <title>Thousands of microbial genomes shed light on interconnected biogeochemical processes in an aquifer system.</title>
        <authorList>
            <person name="Anantharaman K."/>
            <person name="Brown C.T."/>
            <person name="Hug L.A."/>
            <person name="Sharon I."/>
            <person name="Castelle C.J."/>
            <person name="Probst A.J."/>
            <person name="Thomas B.C."/>
            <person name="Singh A."/>
            <person name="Wilkins M.J."/>
            <person name="Karaoz U."/>
            <person name="Brodie E.L."/>
            <person name="Williams K.H."/>
            <person name="Hubbard S.S."/>
            <person name="Banfield J.F."/>
        </authorList>
    </citation>
    <scope>NUCLEOTIDE SEQUENCE [LARGE SCALE GENOMIC DNA]</scope>
</reference>
<dbReference type="GO" id="GO:0019521">
    <property type="term" value="P:D-gluconate metabolic process"/>
    <property type="evidence" value="ECO:0007669"/>
    <property type="project" value="UniProtKB-KW"/>
</dbReference>
<organism evidence="5 6">
    <name type="scientific">Candidatus Taylorbacteria bacterium RIFCSPHIGHO2_01_FULL_51_15</name>
    <dbReference type="NCBI Taxonomy" id="1802304"/>
    <lineage>
        <taxon>Bacteria</taxon>
        <taxon>Candidatus Tayloriibacteriota</taxon>
    </lineage>
</organism>
<feature type="domain" description="6-phosphogluconate dehydrogenase C-terminal" evidence="4">
    <location>
        <begin position="166"/>
        <end position="326"/>
    </location>
</feature>
<dbReference type="GO" id="GO:0004616">
    <property type="term" value="F:phosphogluconate dehydrogenase (decarboxylating) activity"/>
    <property type="evidence" value="ECO:0007669"/>
    <property type="project" value="InterPro"/>
</dbReference>
<evidence type="ECO:0000256" key="3">
    <source>
        <dbReference type="ARBA" id="ARBA00023064"/>
    </source>
</evidence>
<dbReference type="Pfam" id="PF03446">
    <property type="entry name" value="NAD_binding_2"/>
    <property type="match status" value="1"/>
</dbReference>
<dbReference type="EMBL" id="MHRI01000003">
    <property type="protein sequence ID" value="OHA21821.1"/>
    <property type="molecule type" value="Genomic_DNA"/>
</dbReference>
<dbReference type="InterPro" id="IPR006115">
    <property type="entry name" value="6PGDH_NADP-bd"/>
</dbReference>
<dbReference type="Pfam" id="PF00393">
    <property type="entry name" value="6PGD"/>
    <property type="match status" value="2"/>
</dbReference>
<dbReference type="SUPFAM" id="SSF51735">
    <property type="entry name" value="NAD(P)-binding Rossmann-fold domains"/>
    <property type="match status" value="1"/>
</dbReference>
<keyword evidence="3" id="KW-0311">Gluconate utilization</keyword>
<dbReference type="PRINTS" id="PR00076">
    <property type="entry name" value="6PGDHDRGNASE"/>
</dbReference>
<dbReference type="NCBIfam" id="NF007161">
    <property type="entry name" value="PRK09599.1"/>
    <property type="match status" value="1"/>
</dbReference>
<dbReference type="GO" id="GO:0050661">
    <property type="term" value="F:NADP binding"/>
    <property type="evidence" value="ECO:0007669"/>
    <property type="project" value="InterPro"/>
</dbReference>
<protein>
    <submittedName>
        <fullName evidence="5">6-phosphogluconate dehydrogenase (Decarboxylating)</fullName>
    </submittedName>
</protein>
<dbReference type="GO" id="GO:0006098">
    <property type="term" value="P:pentose-phosphate shunt"/>
    <property type="evidence" value="ECO:0007669"/>
    <property type="project" value="InterPro"/>
</dbReference>
<evidence type="ECO:0000313" key="6">
    <source>
        <dbReference type="Proteomes" id="UP000178121"/>
    </source>
</evidence>
<dbReference type="AlphaFoldDB" id="A0A1G2MFK3"/>
<dbReference type="InterPro" id="IPR006114">
    <property type="entry name" value="6PGDH_C"/>
</dbReference>
<dbReference type="Proteomes" id="UP000178121">
    <property type="component" value="Unassembled WGS sequence"/>
</dbReference>
<comment type="caution">
    <text evidence="5">The sequence shown here is derived from an EMBL/GenBank/DDBJ whole genome shotgun (WGS) entry which is preliminary data.</text>
</comment>
<accession>A0A1G2MFK3</accession>
<dbReference type="Gene3D" id="3.40.50.720">
    <property type="entry name" value="NAD(P)-binding Rossmann-like Domain"/>
    <property type="match status" value="1"/>
</dbReference>
<comment type="similarity">
    <text evidence="1">Belongs to the 6-phosphogluconate dehydrogenase family.</text>
</comment>
<dbReference type="SMART" id="SM01350">
    <property type="entry name" value="6PGD"/>
    <property type="match status" value="1"/>
</dbReference>
<dbReference type="NCBIfam" id="TIGR00872">
    <property type="entry name" value="gnd_rel"/>
    <property type="match status" value="1"/>
</dbReference>
<evidence type="ECO:0000256" key="1">
    <source>
        <dbReference type="ARBA" id="ARBA00008419"/>
    </source>
</evidence>
<dbReference type="PANTHER" id="PTHR11811">
    <property type="entry name" value="6-PHOSPHOGLUCONATE DEHYDROGENASE"/>
    <property type="match status" value="1"/>
</dbReference>
<evidence type="ECO:0000259" key="4">
    <source>
        <dbReference type="SMART" id="SM01350"/>
    </source>
</evidence>
<sequence length="329" mass="36407">MHLGYIGLGKMGLAQVERLLEYGHRVVAWNRSEKPRREARKAGAEVSETLEAVCSRLNTPRLIWLMVPHGAVDEVLTELLPHLSKGDTLIDGGNSFYEHSMRRAKILSRKGINFLDVGTSGGPVGARKGACLMIGGEKKVYEKYEKLFRDLAVLDGYAYMGKAGAGHFVKMVHNGIEYGMMQAIGEGFDVLRTAELRGLDADRRRLHPPHSPLLRGGKERRVRFGLNLKQIARLYNQGSVIESRLIQWLANAFEEHGEKLAGISGSVAHSGEGLWTVETAKKLRVPVTVIKDSLRFRINSKGNPTFTGQVVSALRNQFGGHNVSKKKTS</sequence>
<evidence type="ECO:0000313" key="5">
    <source>
        <dbReference type="EMBL" id="OHA21821.1"/>
    </source>
</evidence>
<dbReference type="Gene3D" id="1.10.1040.10">
    <property type="entry name" value="N-(1-d-carboxylethyl)-l-norvaline Dehydrogenase, domain 2"/>
    <property type="match status" value="1"/>
</dbReference>
<dbReference type="InterPro" id="IPR036291">
    <property type="entry name" value="NAD(P)-bd_dom_sf"/>
</dbReference>
<dbReference type="InterPro" id="IPR013328">
    <property type="entry name" value="6PGD_dom2"/>
</dbReference>
<evidence type="ECO:0000256" key="2">
    <source>
        <dbReference type="ARBA" id="ARBA00023002"/>
    </source>
</evidence>
<keyword evidence="2" id="KW-0560">Oxidoreductase</keyword>
<dbReference type="SUPFAM" id="SSF48179">
    <property type="entry name" value="6-phosphogluconate dehydrogenase C-terminal domain-like"/>
    <property type="match status" value="1"/>
</dbReference>
<name>A0A1G2MFK3_9BACT</name>
<dbReference type="InterPro" id="IPR008927">
    <property type="entry name" value="6-PGluconate_DH-like_C_sf"/>
</dbReference>
<dbReference type="InterPro" id="IPR006183">
    <property type="entry name" value="Pgluconate_DH"/>
</dbReference>
<gene>
    <name evidence="5" type="ORF">A2849_02720</name>
</gene>
<proteinExistence type="inferred from homology"/>